<evidence type="ECO:0000256" key="6">
    <source>
        <dbReference type="ARBA" id="ARBA00022989"/>
    </source>
</evidence>
<dbReference type="InterPro" id="IPR035906">
    <property type="entry name" value="MetI-like_sf"/>
</dbReference>
<feature type="transmembrane region" description="Helical" evidence="8">
    <location>
        <begin position="59"/>
        <end position="86"/>
    </location>
</feature>
<evidence type="ECO:0000256" key="4">
    <source>
        <dbReference type="ARBA" id="ARBA00022475"/>
    </source>
</evidence>
<dbReference type="InterPro" id="IPR000515">
    <property type="entry name" value="MetI-like"/>
</dbReference>
<dbReference type="RefSeq" id="WP_044012066.1">
    <property type="nucleotide sequence ID" value="NZ_CCVW01000004.1"/>
</dbReference>
<dbReference type="CDD" id="cd06261">
    <property type="entry name" value="TM_PBP2"/>
    <property type="match status" value="1"/>
</dbReference>
<evidence type="ECO:0000256" key="2">
    <source>
        <dbReference type="ARBA" id="ARBA00007069"/>
    </source>
</evidence>
<feature type="transmembrane region" description="Helical" evidence="8">
    <location>
        <begin position="175"/>
        <end position="196"/>
    </location>
</feature>
<keyword evidence="7 8" id="KW-0472">Membrane</keyword>
<accession>A0A078L4Q0</accession>
<evidence type="ECO:0000256" key="1">
    <source>
        <dbReference type="ARBA" id="ARBA00004651"/>
    </source>
</evidence>
<dbReference type="STRING" id="1034943.BN59_03203"/>
<proteinExistence type="inferred from homology"/>
<dbReference type="GO" id="GO:0005886">
    <property type="term" value="C:plasma membrane"/>
    <property type="evidence" value="ECO:0007669"/>
    <property type="project" value="UniProtKB-SubCell"/>
</dbReference>
<feature type="transmembrane region" description="Helical" evidence="8">
    <location>
        <begin position="229"/>
        <end position="246"/>
    </location>
</feature>
<keyword evidence="5 8" id="KW-0812">Transmembrane</keyword>
<dbReference type="PANTHER" id="PTHR43848">
    <property type="entry name" value="PUTRESCINE TRANSPORT SYSTEM PERMEASE PROTEIN POTI"/>
    <property type="match status" value="1"/>
</dbReference>
<dbReference type="SUPFAM" id="SSF161098">
    <property type="entry name" value="MetI-like"/>
    <property type="match status" value="1"/>
</dbReference>
<reference evidence="10 11" key="1">
    <citation type="submission" date="2014-06" db="EMBL/GenBank/DDBJ databases">
        <authorList>
            <person name="Urmite Genomes Urmite Genomes"/>
        </authorList>
    </citation>
    <scope>NUCLEOTIDE SEQUENCE [LARGE SCALE GENOMIC DNA]</scope>
</reference>
<dbReference type="Gene3D" id="1.10.3720.10">
    <property type="entry name" value="MetI-like"/>
    <property type="match status" value="1"/>
</dbReference>
<dbReference type="PANTHER" id="PTHR43848:SF2">
    <property type="entry name" value="PUTRESCINE TRANSPORT SYSTEM PERMEASE PROTEIN POTI"/>
    <property type="match status" value="1"/>
</dbReference>
<dbReference type="Proteomes" id="UP000044071">
    <property type="component" value="Unassembled WGS sequence"/>
</dbReference>
<evidence type="ECO:0000313" key="11">
    <source>
        <dbReference type="Proteomes" id="UP000044071"/>
    </source>
</evidence>
<dbReference type="eggNOG" id="COG1177">
    <property type="taxonomic scope" value="Bacteria"/>
</dbReference>
<gene>
    <name evidence="10" type="primary">ydcV</name>
    <name evidence="10" type="ORF">BN59_03203</name>
</gene>
<dbReference type="Pfam" id="PF00528">
    <property type="entry name" value="BPD_transp_1"/>
    <property type="match status" value="1"/>
</dbReference>
<feature type="transmembrane region" description="Helical" evidence="8">
    <location>
        <begin position="98"/>
        <end position="120"/>
    </location>
</feature>
<keyword evidence="11" id="KW-1185">Reference proteome</keyword>
<feature type="domain" description="ABC transmembrane type-1" evidence="9">
    <location>
        <begin position="59"/>
        <end position="247"/>
    </location>
</feature>
<dbReference type="InterPro" id="IPR051789">
    <property type="entry name" value="Bact_Polyamine_Transport"/>
</dbReference>
<feature type="transmembrane region" description="Helical" evidence="8">
    <location>
        <begin position="126"/>
        <end position="146"/>
    </location>
</feature>
<feature type="transmembrane region" description="Helical" evidence="8">
    <location>
        <begin position="12"/>
        <end position="29"/>
    </location>
</feature>
<comment type="subcellular location">
    <subcellularLocation>
        <location evidence="1 8">Cell membrane</location>
        <topology evidence="1 8">Multi-pass membrane protein</topology>
    </subcellularLocation>
</comment>
<comment type="similarity">
    <text evidence="2">Belongs to the binding-protein-dependent transport system permease family. CysTW subfamily.</text>
</comment>
<evidence type="ECO:0000256" key="7">
    <source>
        <dbReference type="ARBA" id="ARBA00023136"/>
    </source>
</evidence>
<organism evidence="10 11">
    <name type="scientific">Legionella massiliensis</name>
    <dbReference type="NCBI Taxonomy" id="1034943"/>
    <lineage>
        <taxon>Bacteria</taxon>
        <taxon>Pseudomonadati</taxon>
        <taxon>Pseudomonadota</taxon>
        <taxon>Gammaproteobacteria</taxon>
        <taxon>Legionellales</taxon>
        <taxon>Legionellaceae</taxon>
        <taxon>Legionella</taxon>
    </lineage>
</organism>
<evidence type="ECO:0000256" key="3">
    <source>
        <dbReference type="ARBA" id="ARBA00022448"/>
    </source>
</evidence>
<protein>
    <submittedName>
        <fullName evidence="10">Inner membrane ABC transporter permease protein YdcV</fullName>
    </submittedName>
</protein>
<evidence type="ECO:0000256" key="8">
    <source>
        <dbReference type="RuleBase" id="RU363032"/>
    </source>
</evidence>
<evidence type="ECO:0000313" key="10">
    <source>
        <dbReference type="EMBL" id="CDZ78888.1"/>
    </source>
</evidence>
<evidence type="ECO:0000259" key="9">
    <source>
        <dbReference type="PROSITE" id="PS50928"/>
    </source>
</evidence>
<sequence>MKALAQKSFLTLVYFALYAPILVLVIYSVNDAKFSLQWHSFSMKWYKELFNDNELWSAFLHSVILGLSASVIATVFGLLTCVHLFLFRSSQHRSLYALLLLLVIIPDLVLGVALLIFFNVSKIPLGFSSLLISHITFCIPFVILTINSRIHTLDPNIYFSALDLGASRYIALKKILLPLLWPAVLSAFLLCFTLSFDDVIISYFVAGPDFNILPLTIYSLVRTGVTPELNALCTITLALSMILVIISHRLSDKL</sequence>
<dbReference type="AlphaFoldDB" id="A0A078L4Q0"/>
<keyword evidence="6 8" id="KW-1133">Transmembrane helix</keyword>
<dbReference type="OrthoDB" id="9782004at2"/>
<keyword evidence="3 8" id="KW-0813">Transport</keyword>
<evidence type="ECO:0000256" key="5">
    <source>
        <dbReference type="ARBA" id="ARBA00022692"/>
    </source>
</evidence>
<dbReference type="EMBL" id="CCSB01000004">
    <property type="protein sequence ID" value="CDZ78888.1"/>
    <property type="molecule type" value="Genomic_DNA"/>
</dbReference>
<keyword evidence="4" id="KW-1003">Cell membrane</keyword>
<name>A0A078L4Q0_9GAMM</name>
<dbReference type="PROSITE" id="PS50928">
    <property type="entry name" value="ABC_TM1"/>
    <property type="match status" value="1"/>
</dbReference>
<dbReference type="GO" id="GO:0055085">
    <property type="term" value="P:transmembrane transport"/>
    <property type="evidence" value="ECO:0007669"/>
    <property type="project" value="InterPro"/>
</dbReference>